<accession>A0A3P9NLI8</accession>
<dbReference type="GO" id="GO:0036064">
    <property type="term" value="C:ciliary basal body"/>
    <property type="evidence" value="ECO:0007669"/>
    <property type="project" value="TreeGrafter"/>
</dbReference>
<dbReference type="InterPro" id="IPR056334">
    <property type="entry name" value="BBS7_GAE_dom"/>
</dbReference>
<evidence type="ECO:0000259" key="3">
    <source>
        <dbReference type="Pfam" id="PF23360"/>
    </source>
</evidence>
<sequence length="690" mass="76836">MELHLHRLDYTQVAIADHDGVVTCFGMKKGEAVPVFKTLPGAKVARMDLGGAVGTPQEKIFVCSGSQVRGFTKKGKQFLTFEANLTESINALHVSAADLFVCASYIYNHYCDCKDQDYFLSGDKINDITCLSSEKLPHLIPVLACQDRVLRVLQGSELSYDIEVPGPPSVLELFNKDGGEEVLYGTTDGKIGLVQIGDCDAATKWEIGNEKRKGGILCIDTYDIIGDGVNDILVGRDDGTVEVYGFDSSSEPTLRFEHVLTESVTSIQGGCVGKESYDEVLTATYTGWVTGLTSEPQRAEAVQGDEVRMSKETQSKIEALSAELEQLQVKVLQGREQYQQSSQSSTAVSAVPVFSINDKFTLCQDDASYSLTLEVPTAIDNLLLQSDVPIDLLDVDKNSAVVSFSECDSQPNGNFLLATYRCQANTTRLELKVRSIEGQYGTLQAYVTPRLQPKTCQVRQYQIKPLSLHQRTHSIDPDRPMNRLSLVGQFSFAEIHSWVVFCLPEVPEKTPAGESVTFYFHNTFLGTQIEATYCKGEGHFKSDNISTISILRDVLSKEATKKKINLNISYDINDDSVSHTLRMIHPKLEYQLLLAKKVQLIDALKELQVHEGNADFLIPEYRSILDESANLLEEYKKQPAHLDRLYGMITDLLIDKFKFKGKNVRTKVSSMLEILDHYDLNSLLDFFSEP</sequence>
<feature type="domain" description="BBS7 GAE" evidence="3">
    <location>
        <begin position="352"/>
        <end position="461"/>
    </location>
</feature>
<dbReference type="Ensembl" id="ENSPRET00000010554.1">
    <property type="protein sequence ID" value="ENSPREP00000010435.1"/>
    <property type="gene ID" value="ENSPREG00000007058.1"/>
</dbReference>
<dbReference type="Proteomes" id="UP000242638">
    <property type="component" value="Unassembled WGS sequence"/>
</dbReference>
<dbReference type="Pfam" id="PF23361">
    <property type="entry name" value="BBS7_pf"/>
    <property type="match status" value="1"/>
</dbReference>
<protein>
    <submittedName>
        <fullName evidence="6">Bardet-Biedl syndrome 7</fullName>
    </submittedName>
</protein>
<dbReference type="GO" id="GO:1905515">
    <property type="term" value="P:non-motile cilium assembly"/>
    <property type="evidence" value="ECO:0007669"/>
    <property type="project" value="InterPro"/>
</dbReference>
<dbReference type="InterPro" id="IPR056332">
    <property type="entry name" value="Beta-prop_BBS7"/>
</dbReference>
<keyword evidence="7" id="KW-1185">Reference proteome</keyword>
<dbReference type="Pfam" id="PF23349">
    <property type="entry name" value="BBS7_hp"/>
    <property type="match status" value="1"/>
</dbReference>
<dbReference type="InterPro" id="IPR016575">
    <property type="entry name" value="Bardet-Biedl_syndrome_7_prot"/>
</dbReference>
<reference evidence="6" key="3">
    <citation type="submission" date="2025-09" db="UniProtKB">
        <authorList>
            <consortium name="Ensembl"/>
        </authorList>
    </citation>
    <scope>IDENTIFICATION</scope>
    <source>
        <strain evidence="6">Guanapo</strain>
    </source>
</reference>
<dbReference type="GeneTree" id="ENSGT00390000012346"/>
<dbReference type="PANTHER" id="PTHR16074">
    <property type="entry name" value="BARDET-BIEDL SYNDROME 7 PROTEIN"/>
    <property type="match status" value="1"/>
</dbReference>
<proteinExistence type="predicted"/>
<feature type="coiled-coil region" evidence="1">
    <location>
        <begin position="310"/>
        <end position="337"/>
    </location>
</feature>
<evidence type="ECO:0000259" key="4">
    <source>
        <dbReference type="Pfam" id="PF23361"/>
    </source>
</evidence>
<dbReference type="AlphaFoldDB" id="A0A3P9NLI8"/>
<evidence type="ECO:0000259" key="5">
    <source>
        <dbReference type="Pfam" id="PF23743"/>
    </source>
</evidence>
<dbReference type="Pfam" id="PF23743">
    <property type="entry name" value="Beta-prop_BBS7"/>
    <property type="match status" value="1"/>
</dbReference>
<evidence type="ECO:0000313" key="6">
    <source>
        <dbReference type="Ensembl" id="ENSPREP00000010435.1"/>
    </source>
</evidence>
<dbReference type="PIRSF" id="PIRSF011091">
    <property type="entry name" value="BBS7"/>
    <property type="match status" value="1"/>
</dbReference>
<dbReference type="Bgee" id="ENSPREG00000007058">
    <property type="expression patterns" value="Expressed in head and 1 other cell type or tissue"/>
</dbReference>
<evidence type="ECO:0000313" key="7">
    <source>
        <dbReference type="Proteomes" id="UP000242638"/>
    </source>
</evidence>
<dbReference type="PANTHER" id="PTHR16074:SF4">
    <property type="entry name" value="BARDET-BIEDL SYNDROME 7 PROTEIN"/>
    <property type="match status" value="1"/>
</dbReference>
<keyword evidence="1" id="KW-0175">Coiled coil</keyword>
<reference evidence="6" key="2">
    <citation type="submission" date="2025-08" db="UniProtKB">
        <authorList>
            <consortium name="Ensembl"/>
        </authorList>
    </citation>
    <scope>IDENTIFICATION</scope>
    <source>
        <strain evidence="6">Guanapo</strain>
    </source>
</reference>
<feature type="domain" description="BBS7 helical hairpin" evidence="2">
    <location>
        <begin position="574"/>
        <end position="687"/>
    </location>
</feature>
<dbReference type="InterPro" id="IPR056335">
    <property type="entry name" value="BBS7_hairpin"/>
</dbReference>
<name>A0A3P9NLI8_POERE</name>
<dbReference type="SUPFAM" id="SSF50978">
    <property type="entry name" value="WD40 repeat-like"/>
    <property type="match status" value="1"/>
</dbReference>
<dbReference type="InterPro" id="IPR056333">
    <property type="entry name" value="BBS7_pf_dom"/>
</dbReference>
<dbReference type="GO" id="GO:0043005">
    <property type="term" value="C:neuron projection"/>
    <property type="evidence" value="ECO:0007669"/>
    <property type="project" value="TreeGrafter"/>
</dbReference>
<dbReference type="GO" id="GO:0005930">
    <property type="term" value="C:axoneme"/>
    <property type="evidence" value="ECO:0007669"/>
    <property type="project" value="TreeGrafter"/>
</dbReference>
<dbReference type="GO" id="GO:0008104">
    <property type="term" value="P:intracellular protein localization"/>
    <property type="evidence" value="ECO:0007669"/>
    <property type="project" value="TreeGrafter"/>
</dbReference>
<evidence type="ECO:0000259" key="2">
    <source>
        <dbReference type="Pfam" id="PF23349"/>
    </source>
</evidence>
<dbReference type="InterPro" id="IPR036322">
    <property type="entry name" value="WD40_repeat_dom_sf"/>
</dbReference>
<reference evidence="7" key="1">
    <citation type="submission" date="2013-11" db="EMBL/GenBank/DDBJ databases">
        <title>The genomic landscape of the Guanapo guppy.</title>
        <authorList>
            <person name="Kuenstner A."/>
            <person name="Dreyer C."/>
        </authorList>
    </citation>
    <scope>NUCLEOTIDE SEQUENCE</scope>
    <source>
        <strain evidence="7">Guanapo</strain>
    </source>
</reference>
<organism evidence="6 7">
    <name type="scientific">Poecilia reticulata</name>
    <name type="common">Guppy</name>
    <name type="synonym">Acanthophacelus reticulatus</name>
    <dbReference type="NCBI Taxonomy" id="8081"/>
    <lineage>
        <taxon>Eukaryota</taxon>
        <taxon>Metazoa</taxon>
        <taxon>Chordata</taxon>
        <taxon>Craniata</taxon>
        <taxon>Vertebrata</taxon>
        <taxon>Euteleostomi</taxon>
        <taxon>Actinopterygii</taxon>
        <taxon>Neopterygii</taxon>
        <taxon>Teleostei</taxon>
        <taxon>Neoteleostei</taxon>
        <taxon>Acanthomorphata</taxon>
        <taxon>Ovalentaria</taxon>
        <taxon>Atherinomorphae</taxon>
        <taxon>Cyprinodontiformes</taxon>
        <taxon>Poeciliidae</taxon>
        <taxon>Poeciliinae</taxon>
        <taxon>Poecilia</taxon>
    </lineage>
</organism>
<feature type="domain" description="BBS7 platform" evidence="4">
    <location>
        <begin position="469"/>
        <end position="571"/>
    </location>
</feature>
<dbReference type="Pfam" id="PF23360">
    <property type="entry name" value="BBS7_GAE"/>
    <property type="match status" value="1"/>
</dbReference>
<dbReference type="GO" id="GO:0016020">
    <property type="term" value="C:membrane"/>
    <property type="evidence" value="ECO:0007669"/>
    <property type="project" value="TreeGrafter"/>
</dbReference>
<dbReference type="GO" id="GO:0034464">
    <property type="term" value="C:BBSome"/>
    <property type="evidence" value="ECO:0007669"/>
    <property type="project" value="InterPro"/>
</dbReference>
<evidence type="ECO:0000256" key="1">
    <source>
        <dbReference type="SAM" id="Coils"/>
    </source>
</evidence>
<feature type="domain" description="BBS7 beta-propeller" evidence="5">
    <location>
        <begin position="11"/>
        <end position="294"/>
    </location>
</feature>